<evidence type="ECO:0000256" key="1">
    <source>
        <dbReference type="ARBA" id="ARBA00004651"/>
    </source>
</evidence>
<dbReference type="RefSeq" id="WP_159443251.1">
    <property type="nucleotide sequence ID" value="NZ_FUXI01000014.1"/>
</dbReference>
<feature type="transmembrane region" description="Helical" evidence="7">
    <location>
        <begin position="304"/>
        <end position="328"/>
    </location>
</feature>
<dbReference type="PANTHER" id="PTHR40074">
    <property type="entry name" value="O-ACETYLTRANSFERASE WECH"/>
    <property type="match status" value="1"/>
</dbReference>
<feature type="transmembrane region" description="Helical" evidence="7">
    <location>
        <begin position="37"/>
        <end position="59"/>
    </location>
</feature>
<organism evidence="9 10">
    <name type="scientific">Pilibacter termitis</name>
    <dbReference type="NCBI Taxonomy" id="263852"/>
    <lineage>
        <taxon>Bacteria</taxon>
        <taxon>Bacillati</taxon>
        <taxon>Bacillota</taxon>
        <taxon>Bacilli</taxon>
        <taxon>Lactobacillales</taxon>
        <taxon>Enterococcaceae</taxon>
        <taxon>Pilibacter</taxon>
    </lineage>
</organism>
<proteinExistence type="inferred from homology"/>
<name>A0A1T4NG59_9ENTE</name>
<dbReference type="EMBL" id="FUXI01000014">
    <property type="protein sequence ID" value="SJZ78135.1"/>
    <property type="molecule type" value="Genomic_DNA"/>
</dbReference>
<feature type="transmembrane region" description="Helical" evidence="7">
    <location>
        <begin position="220"/>
        <end position="238"/>
    </location>
</feature>
<evidence type="ECO:0000256" key="3">
    <source>
        <dbReference type="ARBA" id="ARBA00022475"/>
    </source>
</evidence>
<evidence type="ECO:0000256" key="7">
    <source>
        <dbReference type="SAM" id="Phobius"/>
    </source>
</evidence>
<feature type="transmembrane region" description="Helical" evidence="7">
    <location>
        <begin position="273"/>
        <end position="292"/>
    </location>
</feature>
<dbReference type="Proteomes" id="UP000190328">
    <property type="component" value="Unassembled WGS sequence"/>
</dbReference>
<feature type="transmembrane region" description="Helical" evidence="7">
    <location>
        <begin position="7"/>
        <end position="25"/>
    </location>
</feature>
<comment type="subcellular location">
    <subcellularLocation>
        <location evidence="1">Cell membrane</location>
        <topology evidence="1">Multi-pass membrane protein</topology>
    </subcellularLocation>
</comment>
<evidence type="ECO:0000256" key="4">
    <source>
        <dbReference type="ARBA" id="ARBA00022692"/>
    </source>
</evidence>
<feature type="transmembrane region" description="Helical" evidence="7">
    <location>
        <begin position="188"/>
        <end position="208"/>
    </location>
</feature>
<reference evidence="9 10" key="1">
    <citation type="submission" date="2017-02" db="EMBL/GenBank/DDBJ databases">
        <authorList>
            <person name="Peterson S.W."/>
        </authorList>
    </citation>
    <scope>NUCLEOTIDE SEQUENCE [LARGE SCALE GENOMIC DNA]</scope>
    <source>
        <strain evidence="9 10">ATCC BAA-1030</strain>
    </source>
</reference>
<dbReference type="PANTHER" id="PTHR40074:SF2">
    <property type="entry name" value="O-ACETYLTRANSFERASE WECH"/>
    <property type="match status" value="1"/>
</dbReference>
<feature type="domain" description="Acyltransferase 3" evidence="8">
    <location>
        <begin position="11"/>
        <end position="318"/>
    </location>
</feature>
<dbReference type="InterPro" id="IPR002656">
    <property type="entry name" value="Acyl_transf_3_dom"/>
</dbReference>
<evidence type="ECO:0000256" key="2">
    <source>
        <dbReference type="ARBA" id="ARBA00007400"/>
    </source>
</evidence>
<evidence type="ECO:0000313" key="10">
    <source>
        <dbReference type="Proteomes" id="UP000190328"/>
    </source>
</evidence>
<keyword evidence="9" id="KW-0808">Transferase</keyword>
<dbReference type="AlphaFoldDB" id="A0A1T4NG59"/>
<dbReference type="GO" id="GO:0016413">
    <property type="term" value="F:O-acetyltransferase activity"/>
    <property type="evidence" value="ECO:0007669"/>
    <property type="project" value="TreeGrafter"/>
</dbReference>
<dbReference type="GO" id="GO:0005886">
    <property type="term" value="C:plasma membrane"/>
    <property type="evidence" value="ECO:0007669"/>
    <property type="project" value="UniProtKB-SubCell"/>
</dbReference>
<dbReference type="Pfam" id="PF01757">
    <property type="entry name" value="Acyl_transf_3"/>
    <property type="match status" value="1"/>
</dbReference>
<evidence type="ECO:0000256" key="6">
    <source>
        <dbReference type="ARBA" id="ARBA00023136"/>
    </source>
</evidence>
<gene>
    <name evidence="9" type="ORF">SAMN02745116_01421</name>
</gene>
<sequence>MKQYNHFFEVSLMQYLSSILVILLHCDKVFSSPVWHFVFKSGFCRIAVPFFFLCSAYFFHINEQKRENYAKKWIKKQLKTYLFWSVFYLPLGLLALSEFSIDRAFYPLAVLFALGYSGTYYHLWFFPALFLAIYLAKLCSQTIGYAKSFLLALFLYTIGAIETYSSFLENTRLFEWFQSYLRIFFTSRNGLFFGFLFVLIGFYLADHWEEIHIQHLKSKLFFAISLSILEKIIIFQNQGLDKNIQFALVPLTPLLFLFLLKSSCNIRIPLRNLKAYSQYYFFLHPMVLFLLIKTSPTISGGEKFIFTLFLTHLISYICINWRIFFFSLNNFSLSKRKL</sequence>
<keyword evidence="5 7" id="KW-1133">Transmembrane helix</keyword>
<feature type="transmembrane region" description="Helical" evidence="7">
    <location>
        <begin position="244"/>
        <end position="261"/>
    </location>
</feature>
<evidence type="ECO:0000256" key="5">
    <source>
        <dbReference type="ARBA" id="ARBA00022989"/>
    </source>
</evidence>
<dbReference type="GO" id="GO:0009246">
    <property type="term" value="P:enterobacterial common antigen biosynthetic process"/>
    <property type="evidence" value="ECO:0007669"/>
    <property type="project" value="TreeGrafter"/>
</dbReference>
<dbReference type="STRING" id="263852.SAMN02745116_01421"/>
<keyword evidence="6 7" id="KW-0472">Membrane</keyword>
<keyword evidence="4 7" id="KW-0812">Transmembrane</keyword>
<evidence type="ECO:0000313" key="9">
    <source>
        <dbReference type="EMBL" id="SJZ78135.1"/>
    </source>
</evidence>
<dbReference type="OrthoDB" id="5808342at2"/>
<keyword evidence="3" id="KW-1003">Cell membrane</keyword>
<keyword evidence="9" id="KW-0012">Acyltransferase</keyword>
<feature type="transmembrane region" description="Helical" evidence="7">
    <location>
        <begin position="119"/>
        <end position="136"/>
    </location>
</feature>
<feature type="transmembrane region" description="Helical" evidence="7">
    <location>
        <begin position="80"/>
        <end position="99"/>
    </location>
</feature>
<feature type="transmembrane region" description="Helical" evidence="7">
    <location>
        <begin position="148"/>
        <end position="168"/>
    </location>
</feature>
<accession>A0A1T4NG59</accession>
<comment type="similarity">
    <text evidence="2">Belongs to the acyltransferase 3 family.</text>
</comment>
<protein>
    <submittedName>
        <fullName evidence="9">Surface polysaccharide O-acyltransferase, integral membrane enzyme</fullName>
    </submittedName>
</protein>
<keyword evidence="10" id="KW-1185">Reference proteome</keyword>
<evidence type="ECO:0000259" key="8">
    <source>
        <dbReference type="Pfam" id="PF01757"/>
    </source>
</evidence>